<keyword evidence="4" id="KW-1133">Transmembrane helix</keyword>
<dbReference type="Proteomes" id="UP001497744">
    <property type="component" value="Unassembled WGS sequence"/>
</dbReference>
<dbReference type="GO" id="GO:0003735">
    <property type="term" value="F:structural constituent of ribosome"/>
    <property type="evidence" value="ECO:0007669"/>
    <property type="project" value="InterPro"/>
</dbReference>
<sequence>MTKSISPIIFRYNIFSNYINKAHIKLNKNLNYINYFKFFQLLLNIIYLYKNKVSTSDIKNKFLYFKCSNIDFYNICIDITCSKIKNRKDILYNYNILHNLTNYINYFITYNLYTYNKLFVWLFITYTKNLYNNKFYIIKYIKYYLLKYSKYYIKIVKFCNKILRNNMKSVYNIRSIKLIYSGCLKKGGNKKKTFNYTKGNIPISSIKSNIDYISDYVSTHKGVIGIKCWLVFF</sequence>
<keyword evidence="4" id="KW-0812">Transmembrane</keyword>
<dbReference type="Pfam" id="PF00189">
    <property type="entry name" value="Ribosomal_S3_C"/>
    <property type="match status" value="1"/>
</dbReference>
<dbReference type="GO" id="GO:1990904">
    <property type="term" value="C:ribonucleoprotein complex"/>
    <property type="evidence" value="ECO:0007669"/>
    <property type="project" value="UniProtKB-KW"/>
</dbReference>
<keyword evidence="3" id="KW-0687">Ribonucleoprotein</keyword>
<reference evidence="6 7" key="1">
    <citation type="submission" date="2021-06" db="EMBL/GenBank/DDBJ databases">
        <title>Genome sequence of Babesia caballi.</title>
        <authorList>
            <person name="Yamagishi J."/>
            <person name="Kidaka T."/>
            <person name="Ochi A."/>
        </authorList>
    </citation>
    <scope>NUCLEOTIDE SEQUENCE [LARGE SCALE GENOMIC DNA]</scope>
    <source>
        <strain evidence="6">USDA-D6B2</strain>
    </source>
</reference>
<protein>
    <recommendedName>
        <fullName evidence="5">Small ribosomal subunit protein uS3 C-terminal domain-containing protein</fullName>
    </recommendedName>
</protein>
<gene>
    <name evidence="6" type="ORF">BcabD6B2_58750</name>
</gene>
<name>A0AAV4M393_BABCB</name>
<proteinExistence type="inferred from homology"/>
<evidence type="ECO:0000256" key="3">
    <source>
        <dbReference type="ARBA" id="ARBA00023274"/>
    </source>
</evidence>
<dbReference type="InterPro" id="IPR036419">
    <property type="entry name" value="Ribosomal_S3_C_sf"/>
</dbReference>
<organism evidence="6 7">
    <name type="scientific">Babesia caballi</name>
    <dbReference type="NCBI Taxonomy" id="5871"/>
    <lineage>
        <taxon>Eukaryota</taxon>
        <taxon>Sar</taxon>
        <taxon>Alveolata</taxon>
        <taxon>Apicomplexa</taxon>
        <taxon>Aconoidasida</taxon>
        <taxon>Piroplasmida</taxon>
        <taxon>Babesiidae</taxon>
        <taxon>Babesia</taxon>
    </lineage>
</organism>
<feature type="domain" description="Small ribosomal subunit protein uS3 C-terminal" evidence="5">
    <location>
        <begin position="157"/>
        <end position="229"/>
    </location>
</feature>
<dbReference type="AlphaFoldDB" id="A0AAV4M393"/>
<evidence type="ECO:0000313" key="6">
    <source>
        <dbReference type="EMBL" id="GIX66438.1"/>
    </source>
</evidence>
<keyword evidence="4" id="KW-0472">Membrane</keyword>
<keyword evidence="7" id="KW-1185">Reference proteome</keyword>
<dbReference type="GO" id="GO:0006412">
    <property type="term" value="P:translation"/>
    <property type="evidence" value="ECO:0007669"/>
    <property type="project" value="InterPro"/>
</dbReference>
<evidence type="ECO:0000259" key="5">
    <source>
        <dbReference type="Pfam" id="PF00189"/>
    </source>
</evidence>
<comment type="caution">
    <text evidence="6">The sequence shown here is derived from an EMBL/GenBank/DDBJ whole genome shotgun (WGS) entry which is preliminary data.</text>
</comment>
<comment type="similarity">
    <text evidence="1">Belongs to the universal ribosomal protein uS3 family.</text>
</comment>
<dbReference type="Gene3D" id="3.30.1140.32">
    <property type="entry name" value="Ribosomal protein S3, C-terminal domain"/>
    <property type="match status" value="1"/>
</dbReference>
<evidence type="ECO:0000256" key="4">
    <source>
        <dbReference type="SAM" id="Phobius"/>
    </source>
</evidence>
<dbReference type="SUPFAM" id="SSF54821">
    <property type="entry name" value="Ribosomal protein S3 C-terminal domain"/>
    <property type="match status" value="1"/>
</dbReference>
<keyword evidence="6" id="KW-0933">Apicoplast</keyword>
<accession>A0AAV4M393</accession>
<feature type="transmembrane region" description="Helical" evidence="4">
    <location>
        <begin position="32"/>
        <end position="49"/>
    </location>
</feature>
<geneLocation type="apicoplast" evidence="6"/>
<evidence type="ECO:0000256" key="2">
    <source>
        <dbReference type="ARBA" id="ARBA00022980"/>
    </source>
</evidence>
<dbReference type="GO" id="GO:0005840">
    <property type="term" value="C:ribosome"/>
    <property type="evidence" value="ECO:0007669"/>
    <property type="project" value="UniProtKB-KW"/>
</dbReference>
<evidence type="ECO:0000313" key="7">
    <source>
        <dbReference type="Proteomes" id="UP001497744"/>
    </source>
</evidence>
<dbReference type="InterPro" id="IPR001351">
    <property type="entry name" value="Ribosomal_uS3_C"/>
</dbReference>
<keyword evidence="6" id="KW-0934">Plastid</keyword>
<evidence type="ECO:0000256" key="1">
    <source>
        <dbReference type="ARBA" id="ARBA00010761"/>
    </source>
</evidence>
<dbReference type="EMBL" id="BPLF01000008">
    <property type="protein sequence ID" value="GIX66438.1"/>
    <property type="molecule type" value="Genomic_DNA"/>
</dbReference>
<keyword evidence="2" id="KW-0689">Ribosomal protein</keyword>